<keyword evidence="4" id="KW-0325">Glycoprotein</keyword>
<dbReference type="InterPro" id="IPR003599">
    <property type="entry name" value="Ig_sub"/>
</dbReference>
<evidence type="ECO:0000256" key="3">
    <source>
        <dbReference type="ARBA" id="ARBA00023136"/>
    </source>
</evidence>
<accession>A0A8M9PZD3</accession>
<dbReference type="RefSeq" id="XP_073778526.1">
    <property type="nucleotide sequence ID" value="XM_073922425.1"/>
</dbReference>
<evidence type="ECO:0000313" key="9">
    <source>
        <dbReference type="Proteomes" id="UP000000437"/>
    </source>
</evidence>
<organism evidence="9 10">
    <name type="scientific">Danio rerio</name>
    <name type="common">Zebrafish</name>
    <name type="synonym">Brachydanio rerio</name>
    <dbReference type="NCBI Taxonomy" id="7955"/>
    <lineage>
        <taxon>Eukaryota</taxon>
        <taxon>Metazoa</taxon>
        <taxon>Chordata</taxon>
        <taxon>Craniata</taxon>
        <taxon>Vertebrata</taxon>
        <taxon>Euteleostomi</taxon>
        <taxon>Actinopterygii</taxon>
        <taxon>Neopterygii</taxon>
        <taxon>Teleostei</taxon>
        <taxon>Ostariophysi</taxon>
        <taxon>Cypriniformes</taxon>
        <taxon>Danionidae</taxon>
        <taxon>Danioninae</taxon>
        <taxon>Danio</taxon>
    </lineage>
</organism>
<evidence type="ECO:0000256" key="4">
    <source>
        <dbReference type="ARBA" id="ARBA00023180"/>
    </source>
</evidence>
<dbReference type="InterPro" id="IPR036179">
    <property type="entry name" value="Ig-like_dom_sf"/>
</dbReference>
<keyword evidence="2 7" id="KW-0732">Signal</keyword>
<dbReference type="SUPFAM" id="SSF48726">
    <property type="entry name" value="Immunoglobulin"/>
    <property type="match status" value="2"/>
</dbReference>
<comment type="subcellular location">
    <subcellularLocation>
        <location evidence="1">Membrane</location>
    </subcellularLocation>
</comment>
<keyword evidence="3 6" id="KW-0472">Membrane</keyword>
<gene>
    <name evidence="10 11" type="primary">si:zfos-741a10.4</name>
</gene>
<dbReference type="KEGG" id="dre:110440199"/>
<dbReference type="OrthoDB" id="8439544at2759"/>
<dbReference type="InterPro" id="IPR013783">
    <property type="entry name" value="Ig-like_fold"/>
</dbReference>
<feature type="signal peptide" evidence="7">
    <location>
        <begin position="1"/>
        <end position="21"/>
    </location>
</feature>
<dbReference type="Gene3D" id="2.60.40.10">
    <property type="entry name" value="Immunoglobulins"/>
    <property type="match status" value="2"/>
</dbReference>
<feature type="domain" description="Immunoglobulin" evidence="8">
    <location>
        <begin position="140"/>
        <end position="238"/>
    </location>
</feature>
<dbReference type="AGR" id="ZFIN:ZDB-GENE-141222-65"/>
<dbReference type="RefSeq" id="XP_021336752.2">
    <property type="nucleotide sequence ID" value="XM_021481077.3"/>
</dbReference>
<feature type="domain" description="Immunoglobulin" evidence="8">
    <location>
        <begin position="31"/>
        <end position="129"/>
    </location>
</feature>
<dbReference type="Proteomes" id="UP000000437">
    <property type="component" value="Chromosome 14"/>
</dbReference>
<evidence type="ECO:0000259" key="8">
    <source>
        <dbReference type="SMART" id="SM00409"/>
    </source>
</evidence>
<name>A0A8M9PZD3_DANRE</name>
<dbReference type="GO" id="GO:0016020">
    <property type="term" value="C:membrane"/>
    <property type="evidence" value="ECO:0007669"/>
    <property type="project" value="UniProtKB-SubCell"/>
</dbReference>
<feature type="chain" id="PRO_5044280845" evidence="7">
    <location>
        <begin position="22"/>
        <end position="296"/>
    </location>
</feature>
<dbReference type="PANTHER" id="PTHR12080:SF111">
    <property type="entry name" value="IMMUNOGLOBULIN V-SET DOMAIN-CONTAINING PROTEIN"/>
    <property type="match status" value="1"/>
</dbReference>
<reference evidence="10" key="1">
    <citation type="submission" date="2025-08" db="UniProtKB">
        <authorList>
            <consortium name="RefSeq"/>
        </authorList>
    </citation>
    <scope>IDENTIFICATION</scope>
    <source>
        <strain evidence="10">Tuebingen</strain>
        <tissue evidence="10">Fibroblasts and whole tissue</tissue>
    </source>
</reference>
<evidence type="ECO:0000256" key="5">
    <source>
        <dbReference type="SAM" id="MobiDB-lite"/>
    </source>
</evidence>
<dbReference type="AlphaFoldDB" id="A0A8M9PZD3"/>
<feature type="transmembrane region" description="Helical" evidence="6">
    <location>
        <begin position="247"/>
        <end position="270"/>
    </location>
</feature>
<dbReference type="PANTHER" id="PTHR12080">
    <property type="entry name" value="SIGNALING LYMPHOCYTIC ACTIVATION MOLECULE"/>
    <property type="match status" value="1"/>
</dbReference>
<keyword evidence="6" id="KW-1133">Transmembrane helix</keyword>
<sequence length="296" mass="34031">MEMIREMLLISALMLLQMAAGVERVCRFNQADPCYAALGDKLSLQLVSNTRHQELHLYKKFNNHNKQIILSVANNNETKHDYIRNRCEFILDNGTLIINTVTRADFGVYLLKHYFRGRTASKDLQVNVEGVEQICWFDQPDPCYAALGHKLYLPMVQDTRDLHLRLYKDFYSPSSITVFEVNVNKETKDESIRSRSEFFYENGTLIITHMSRADSGTYELHHTVSGTVYDSRLRVEVEESSESSVSVVFVVLWSLQMTLLLGLLAGFHLYMRHTSEKKPEDGNVGMSRSGEEQEDS</sequence>
<evidence type="ECO:0000313" key="10">
    <source>
        <dbReference type="RefSeq" id="XP_021336752.2"/>
    </source>
</evidence>
<protein>
    <submittedName>
        <fullName evidence="10">Uncharacterized protein si:zfos-741a10.4 isoform X1</fullName>
    </submittedName>
</protein>
<dbReference type="InterPro" id="IPR015631">
    <property type="entry name" value="CD2/SLAM_rcpt"/>
</dbReference>
<evidence type="ECO:0000313" key="11">
    <source>
        <dbReference type="ZFIN" id="ZDB-GENE-141222-65"/>
    </source>
</evidence>
<dbReference type="GeneID" id="110440199"/>
<proteinExistence type="predicted"/>
<dbReference type="SMART" id="SM00409">
    <property type="entry name" value="IG"/>
    <property type="match status" value="2"/>
</dbReference>
<evidence type="ECO:0000256" key="1">
    <source>
        <dbReference type="ARBA" id="ARBA00004370"/>
    </source>
</evidence>
<keyword evidence="6" id="KW-0812">Transmembrane</keyword>
<keyword evidence="9" id="KW-1185">Reference proteome</keyword>
<evidence type="ECO:0000256" key="2">
    <source>
        <dbReference type="ARBA" id="ARBA00022729"/>
    </source>
</evidence>
<evidence type="ECO:0000256" key="7">
    <source>
        <dbReference type="SAM" id="SignalP"/>
    </source>
</evidence>
<evidence type="ECO:0000256" key="6">
    <source>
        <dbReference type="SAM" id="Phobius"/>
    </source>
</evidence>
<feature type="region of interest" description="Disordered" evidence="5">
    <location>
        <begin position="277"/>
        <end position="296"/>
    </location>
</feature>
<dbReference type="ZFIN" id="ZDB-GENE-141222-65">
    <property type="gene designation" value="si:zfos-741a10.4"/>
</dbReference>